<keyword evidence="2" id="KW-0472">Membrane</keyword>
<evidence type="ECO:0000313" key="4">
    <source>
        <dbReference type="Proteomes" id="UP000023152"/>
    </source>
</evidence>
<evidence type="ECO:0000256" key="1">
    <source>
        <dbReference type="SAM" id="Coils"/>
    </source>
</evidence>
<keyword evidence="4" id="KW-1185">Reference proteome</keyword>
<keyword evidence="2" id="KW-0812">Transmembrane</keyword>
<sequence length="150" mass="18214">FLRKLIFCLLKKFFFAKFKFFSKFVHCECMIIFAAVWFFFTYCCEFVKKNCDGNMYFFDEHYDSSVDFIKLLSKSRQKDEEKKNPQDSKDNINNELFEEYKAKYEKAKKQLAKQQEQHRLELVQIQQKHDKQIAELQEKLDKCTPVNPTK</sequence>
<reference evidence="3 4" key="1">
    <citation type="journal article" date="2013" name="Curr. Biol.">
        <title>The Genome of the Foraminiferan Reticulomyxa filosa.</title>
        <authorList>
            <person name="Glockner G."/>
            <person name="Hulsmann N."/>
            <person name="Schleicher M."/>
            <person name="Noegel A.A."/>
            <person name="Eichinger L."/>
            <person name="Gallinger C."/>
            <person name="Pawlowski J."/>
            <person name="Sierra R."/>
            <person name="Euteneuer U."/>
            <person name="Pillet L."/>
            <person name="Moustafa A."/>
            <person name="Platzer M."/>
            <person name="Groth M."/>
            <person name="Szafranski K."/>
            <person name="Schliwa M."/>
        </authorList>
    </citation>
    <scope>NUCLEOTIDE SEQUENCE [LARGE SCALE GENOMIC DNA]</scope>
</reference>
<keyword evidence="1" id="KW-0175">Coiled coil</keyword>
<comment type="caution">
    <text evidence="3">The sequence shown here is derived from an EMBL/GenBank/DDBJ whole genome shotgun (WGS) entry which is preliminary data.</text>
</comment>
<feature type="coiled-coil region" evidence="1">
    <location>
        <begin position="97"/>
        <end position="128"/>
    </location>
</feature>
<feature type="transmembrane region" description="Helical" evidence="2">
    <location>
        <begin position="20"/>
        <end position="40"/>
    </location>
</feature>
<accession>X6LDZ8</accession>
<evidence type="ECO:0000256" key="2">
    <source>
        <dbReference type="SAM" id="Phobius"/>
    </source>
</evidence>
<dbReference type="AlphaFoldDB" id="X6LDZ8"/>
<organism evidence="3 4">
    <name type="scientific">Reticulomyxa filosa</name>
    <dbReference type="NCBI Taxonomy" id="46433"/>
    <lineage>
        <taxon>Eukaryota</taxon>
        <taxon>Sar</taxon>
        <taxon>Rhizaria</taxon>
        <taxon>Retaria</taxon>
        <taxon>Foraminifera</taxon>
        <taxon>Monothalamids</taxon>
        <taxon>Reticulomyxidae</taxon>
        <taxon>Reticulomyxa</taxon>
    </lineage>
</organism>
<gene>
    <name evidence="3" type="ORF">RFI_37688</name>
</gene>
<keyword evidence="2" id="KW-1133">Transmembrane helix</keyword>
<feature type="non-terminal residue" evidence="3">
    <location>
        <position position="1"/>
    </location>
</feature>
<protein>
    <submittedName>
        <fullName evidence="3">Uncharacterized protein</fullName>
    </submittedName>
</protein>
<dbReference type="Proteomes" id="UP000023152">
    <property type="component" value="Unassembled WGS sequence"/>
</dbReference>
<name>X6LDZ8_RETFI</name>
<evidence type="ECO:0000313" key="3">
    <source>
        <dbReference type="EMBL" id="ETN99778.1"/>
    </source>
</evidence>
<proteinExistence type="predicted"/>
<dbReference type="EMBL" id="ASPP01042949">
    <property type="protein sequence ID" value="ETN99778.1"/>
    <property type="molecule type" value="Genomic_DNA"/>
</dbReference>